<reference evidence="1" key="1">
    <citation type="submission" date="2019-10" db="EMBL/GenBank/DDBJ databases">
        <title>Conservation and host-specific expression of non-tandemly repeated heterogenous ribosome RNA gene in arbuscular mycorrhizal fungi.</title>
        <authorList>
            <person name="Maeda T."/>
            <person name="Kobayashi Y."/>
            <person name="Nakagawa T."/>
            <person name="Ezawa T."/>
            <person name="Yamaguchi K."/>
            <person name="Bino T."/>
            <person name="Nishimoto Y."/>
            <person name="Shigenobu S."/>
            <person name="Kawaguchi M."/>
        </authorList>
    </citation>
    <scope>NUCLEOTIDE SEQUENCE</scope>
    <source>
        <strain evidence="1">HR1</strain>
    </source>
</reference>
<evidence type="ECO:0000313" key="1">
    <source>
        <dbReference type="EMBL" id="GET00085.1"/>
    </source>
</evidence>
<name>A0A8H3R4U2_9GLOM</name>
<comment type="caution">
    <text evidence="1">The sequence shown here is derived from an EMBL/GenBank/DDBJ whole genome shotgun (WGS) entry which is preliminary data.</text>
</comment>
<gene>
    <name evidence="1" type="ORF">RCL2_002655700</name>
</gene>
<accession>A0A8H3R4U2</accession>
<evidence type="ECO:0008006" key="3">
    <source>
        <dbReference type="Google" id="ProtNLM"/>
    </source>
</evidence>
<organism evidence="1 2">
    <name type="scientific">Rhizophagus clarus</name>
    <dbReference type="NCBI Taxonomy" id="94130"/>
    <lineage>
        <taxon>Eukaryota</taxon>
        <taxon>Fungi</taxon>
        <taxon>Fungi incertae sedis</taxon>
        <taxon>Mucoromycota</taxon>
        <taxon>Glomeromycotina</taxon>
        <taxon>Glomeromycetes</taxon>
        <taxon>Glomerales</taxon>
        <taxon>Glomeraceae</taxon>
        <taxon>Rhizophagus</taxon>
    </lineage>
</organism>
<evidence type="ECO:0000313" key="2">
    <source>
        <dbReference type="Proteomes" id="UP000615446"/>
    </source>
</evidence>
<protein>
    <recommendedName>
        <fullName evidence="3">DDE-1 domain-containing protein</fullName>
    </recommendedName>
</protein>
<sequence>MVDIAFLPSNMTNYFQPLDAKIIKTDTDQVIEDLSIKSDVLFAGSLADTLNNFFNNLEEEIPTKNILDKDDIIKLVQEEMDENENNSLDDSENKLELVSLDDAIKSLQT</sequence>
<dbReference type="Proteomes" id="UP000615446">
    <property type="component" value="Unassembled WGS sequence"/>
</dbReference>
<dbReference type="AlphaFoldDB" id="A0A8H3R4U2"/>
<proteinExistence type="predicted"/>
<dbReference type="EMBL" id="BLAL01000285">
    <property type="protein sequence ID" value="GET00085.1"/>
    <property type="molecule type" value="Genomic_DNA"/>
</dbReference>